<evidence type="ECO:0000256" key="4">
    <source>
        <dbReference type="ARBA" id="ARBA00022701"/>
    </source>
</evidence>
<evidence type="ECO:0000313" key="12">
    <source>
        <dbReference type="Proteomes" id="UP000034681"/>
    </source>
</evidence>
<evidence type="ECO:0000256" key="2">
    <source>
        <dbReference type="ARBA" id="ARBA00009622"/>
    </source>
</evidence>
<accession>A0A0M2PT63</accession>
<evidence type="ECO:0000256" key="9">
    <source>
        <dbReference type="ARBA" id="ARBA00023212"/>
    </source>
</evidence>
<keyword evidence="4" id="KW-0493">Microtubule</keyword>
<dbReference type="GO" id="GO:0007018">
    <property type="term" value="P:microtubule-based movement"/>
    <property type="evidence" value="ECO:0007669"/>
    <property type="project" value="TreeGrafter"/>
</dbReference>
<evidence type="ECO:0000256" key="5">
    <source>
        <dbReference type="ARBA" id="ARBA00022737"/>
    </source>
</evidence>
<keyword evidence="9" id="KW-0206">Cytoskeleton</keyword>
<keyword evidence="12" id="KW-1185">Reference proteome</keyword>
<reference evidence="11" key="1">
    <citation type="submission" date="2012-04" db="EMBL/GenBank/DDBJ databases">
        <authorList>
            <person name="Borisov I.G."/>
            <person name="Ivanikova N.V."/>
            <person name="Pinevich A.V."/>
        </authorList>
    </citation>
    <scope>NUCLEOTIDE SEQUENCE</scope>
    <source>
        <strain evidence="11">CALU 1027</strain>
    </source>
</reference>
<evidence type="ECO:0000256" key="8">
    <source>
        <dbReference type="ARBA" id="ARBA00023175"/>
    </source>
</evidence>
<dbReference type="PROSITE" id="PS50293">
    <property type="entry name" value="TPR_REGION"/>
    <property type="match status" value="1"/>
</dbReference>
<keyword evidence="6 10" id="KW-0802">TPR repeat</keyword>
<organism evidence="11 12">
    <name type="scientific">Prochlorothrix hollandica PCC 9006 = CALU 1027</name>
    <dbReference type="NCBI Taxonomy" id="317619"/>
    <lineage>
        <taxon>Bacteria</taxon>
        <taxon>Bacillati</taxon>
        <taxon>Cyanobacteriota</taxon>
        <taxon>Cyanophyceae</taxon>
        <taxon>Prochlorotrichales</taxon>
        <taxon>Prochlorotrichaceae</taxon>
        <taxon>Prochlorothrix</taxon>
    </lineage>
</organism>
<evidence type="ECO:0000256" key="10">
    <source>
        <dbReference type="PROSITE-ProRule" id="PRU00339"/>
    </source>
</evidence>
<comment type="similarity">
    <text evidence="2">Belongs to the kinesin light chain family.</text>
</comment>
<comment type="subcellular location">
    <subcellularLocation>
        <location evidence="1">Cytoplasm</location>
        <location evidence="1">Cytoskeleton</location>
    </subcellularLocation>
</comment>
<dbReference type="Gene3D" id="1.25.40.10">
    <property type="entry name" value="Tetratricopeptide repeat domain"/>
    <property type="match status" value="1"/>
</dbReference>
<proteinExistence type="inferred from homology"/>
<dbReference type="SUPFAM" id="SSF48452">
    <property type="entry name" value="TPR-like"/>
    <property type="match status" value="1"/>
</dbReference>
<dbReference type="GO" id="GO:0005871">
    <property type="term" value="C:kinesin complex"/>
    <property type="evidence" value="ECO:0007669"/>
    <property type="project" value="InterPro"/>
</dbReference>
<dbReference type="InterPro" id="IPR019734">
    <property type="entry name" value="TPR_rpt"/>
</dbReference>
<keyword evidence="7" id="KW-0175">Coiled coil</keyword>
<keyword evidence="8" id="KW-0505">Motor protein</keyword>
<name>A0A0M2PT63_PROHO</name>
<dbReference type="eggNOG" id="COG0457">
    <property type="taxonomic scope" value="Bacteria"/>
</dbReference>
<dbReference type="STRING" id="317619.GCA_000332315_01373"/>
<dbReference type="SMART" id="SM00028">
    <property type="entry name" value="TPR"/>
    <property type="match status" value="1"/>
</dbReference>
<keyword evidence="5" id="KW-0677">Repeat</keyword>
<dbReference type="GO" id="GO:0005874">
    <property type="term" value="C:microtubule"/>
    <property type="evidence" value="ECO:0007669"/>
    <property type="project" value="UniProtKB-KW"/>
</dbReference>
<evidence type="ECO:0000256" key="3">
    <source>
        <dbReference type="ARBA" id="ARBA00022490"/>
    </source>
</evidence>
<dbReference type="InterPro" id="IPR002151">
    <property type="entry name" value="Kinesin_light"/>
</dbReference>
<dbReference type="GO" id="GO:0005737">
    <property type="term" value="C:cytoplasm"/>
    <property type="evidence" value="ECO:0007669"/>
    <property type="project" value="TreeGrafter"/>
</dbReference>
<dbReference type="GO" id="GO:0019894">
    <property type="term" value="F:kinesin binding"/>
    <property type="evidence" value="ECO:0007669"/>
    <property type="project" value="TreeGrafter"/>
</dbReference>
<dbReference type="Pfam" id="PF13424">
    <property type="entry name" value="TPR_12"/>
    <property type="match status" value="1"/>
</dbReference>
<evidence type="ECO:0000256" key="1">
    <source>
        <dbReference type="ARBA" id="ARBA00004245"/>
    </source>
</evidence>
<sequence length="95" mass="10536">MVAGTREPGGKYEEALPLLERSLAIREQELGANDPSTATSLNNLALLYQSMGRYEEALPLFQRAVEIATQTLGPDHPNTQLFKQNLQILRDSLNP</sequence>
<dbReference type="Proteomes" id="UP000034681">
    <property type="component" value="Unassembled WGS sequence"/>
</dbReference>
<dbReference type="PROSITE" id="PS50005">
    <property type="entry name" value="TPR"/>
    <property type="match status" value="1"/>
</dbReference>
<gene>
    <name evidence="11" type="ORF">PROH_19490</name>
</gene>
<dbReference type="EMBL" id="AJTX02000009">
    <property type="protein sequence ID" value="KKI98347.1"/>
    <property type="molecule type" value="Genomic_DNA"/>
</dbReference>
<protein>
    <submittedName>
        <fullName evidence="11">ATPase</fullName>
    </submittedName>
</protein>
<dbReference type="InterPro" id="IPR011990">
    <property type="entry name" value="TPR-like_helical_dom_sf"/>
</dbReference>
<feature type="repeat" description="TPR" evidence="10">
    <location>
        <begin position="38"/>
        <end position="71"/>
    </location>
</feature>
<evidence type="ECO:0000313" key="11">
    <source>
        <dbReference type="EMBL" id="KKI98347.1"/>
    </source>
</evidence>
<comment type="caution">
    <text evidence="11">The sequence shown here is derived from an EMBL/GenBank/DDBJ whole genome shotgun (WGS) entry which is preliminary data.</text>
</comment>
<evidence type="ECO:0000256" key="6">
    <source>
        <dbReference type="ARBA" id="ARBA00022803"/>
    </source>
</evidence>
<dbReference type="PANTHER" id="PTHR45783">
    <property type="entry name" value="KINESIN LIGHT CHAIN"/>
    <property type="match status" value="1"/>
</dbReference>
<dbReference type="AlphaFoldDB" id="A0A0M2PT63"/>
<dbReference type="PANTHER" id="PTHR45783:SF3">
    <property type="entry name" value="KINESIN LIGHT CHAIN"/>
    <property type="match status" value="1"/>
</dbReference>
<evidence type="ECO:0000256" key="7">
    <source>
        <dbReference type="ARBA" id="ARBA00023054"/>
    </source>
</evidence>
<keyword evidence="3" id="KW-0963">Cytoplasm</keyword>